<gene>
    <name evidence="2" type="ORF">Tco_1017360</name>
</gene>
<evidence type="ECO:0000313" key="2">
    <source>
        <dbReference type="EMBL" id="GJT65880.1"/>
    </source>
</evidence>
<protein>
    <submittedName>
        <fullName evidence="2">Uncharacterized protein</fullName>
    </submittedName>
</protein>
<name>A0ABQ5FSI0_9ASTR</name>
<feature type="region of interest" description="Disordered" evidence="1">
    <location>
        <begin position="1"/>
        <end position="39"/>
    </location>
</feature>
<dbReference type="EMBL" id="BQNB010017667">
    <property type="protein sequence ID" value="GJT65880.1"/>
    <property type="molecule type" value="Genomic_DNA"/>
</dbReference>
<accession>A0ABQ5FSI0</accession>
<keyword evidence="3" id="KW-1185">Reference proteome</keyword>
<feature type="compositionally biased region" description="Acidic residues" evidence="1">
    <location>
        <begin position="118"/>
        <end position="139"/>
    </location>
</feature>
<organism evidence="2 3">
    <name type="scientific">Tanacetum coccineum</name>
    <dbReference type="NCBI Taxonomy" id="301880"/>
    <lineage>
        <taxon>Eukaryota</taxon>
        <taxon>Viridiplantae</taxon>
        <taxon>Streptophyta</taxon>
        <taxon>Embryophyta</taxon>
        <taxon>Tracheophyta</taxon>
        <taxon>Spermatophyta</taxon>
        <taxon>Magnoliopsida</taxon>
        <taxon>eudicotyledons</taxon>
        <taxon>Gunneridae</taxon>
        <taxon>Pentapetalae</taxon>
        <taxon>asterids</taxon>
        <taxon>campanulids</taxon>
        <taxon>Asterales</taxon>
        <taxon>Asteraceae</taxon>
        <taxon>Asteroideae</taxon>
        <taxon>Anthemideae</taxon>
        <taxon>Anthemidinae</taxon>
        <taxon>Tanacetum</taxon>
    </lineage>
</organism>
<comment type="caution">
    <text evidence="2">The sequence shown here is derived from an EMBL/GenBank/DDBJ whole genome shotgun (WGS) entry which is preliminary data.</text>
</comment>
<dbReference type="Proteomes" id="UP001151760">
    <property type="component" value="Unassembled WGS sequence"/>
</dbReference>
<sequence>MSDSKDSIVTYTAVSSPYEDSSDKGSPGVEGPPMIPEDPYAYVAPPSPVYLPYVPEPIYPEYILPEDDVLPVEEHPLPAAALPTTESPRYILESNLEEDDEEDPEEDPADYPTNRGDDGDDEESSDDDDDVDEDEEEEEHLAPADPAVVAFLAQAPFLSEEDAERFLALPTLPLSPLSLYSSPLPQIPSPPLPIPSPPPNIPTYIEAPLGFKAARIRQRDTPPSPVHETEIPEICLPLRKRSCRTAPTPGYEVGESSAAGAARQDGPAVARADLYGFVDMVDAAPGRLMSSELGYGITDTWDDLVGAIQEIAPTTLEGVNQRVTELVATVDQEDGIMYSLLEDAREDRSLLRGRVNMLFRDRPYHRRTALLMEEEARVSRVAWAQSMDASDKARSEGMSLRTTVIAQQSEITELRAADRRRQAAITEMLAADRQRQKQLIEALKLLKKLQAQMTEFQRQQGPANGPAQPEKMAPKRRTTWSTLVTDTPTTTSVTNAQLQEMIDQGVSLLHWQHVMQPEMVMIAILQERVSEGMNALFESALTRTL</sequence>
<feature type="compositionally biased region" description="Acidic residues" evidence="1">
    <location>
        <begin position="95"/>
        <end position="109"/>
    </location>
</feature>
<feature type="region of interest" description="Disordered" evidence="1">
    <location>
        <begin position="74"/>
        <end position="147"/>
    </location>
</feature>
<reference evidence="2" key="1">
    <citation type="journal article" date="2022" name="Int. J. Mol. Sci.">
        <title>Draft Genome of Tanacetum Coccineum: Genomic Comparison of Closely Related Tanacetum-Family Plants.</title>
        <authorList>
            <person name="Yamashiro T."/>
            <person name="Shiraishi A."/>
            <person name="Nakayama K."/>
            <person name="Satake H."/>
        </authorList>
    </citation>
    <scope>NUCLEOTIDE SEQUENCE</scope>
</reference>
<feature type="region of interest" description="Disordered" evidence="1">
    <location>
        <begin position="457"/>
        <end position="476"/>
    </location>
</feature>
<evidence type="ECO:0000313" key="3">
    <source>
        <dbReference type="Proteomes" id="UP001151760"/>
    </source>
</evidence>
<evidence type="ECO:0000256" key="1">
    <source>
        <dbReference type="SAM" id="MobiDB-lite"/>
    </source>
</evidence>
<proteinExistence type="predicted"/>
<feature type="compositionally biased region" description="Polar residues" evidence="1">
    <location>
        <begin position="7"/>
        <end position="19"/>
    </location>
</feature>
<reference evidence="2" key="2">
    <citation type="submission" date="2022-01" db="EMBL/GenBank/DDBJ databases">
        <authorList>
            <person name="Yamashiro T."/>
            <person name="Shiraishi A."/>
            <person name="Satake H."/>
            <person name="Nakayama K."/>
        </authorList>
    </citation>
    <scope>NUCLEOTIDE SEQUENCE</scope>
</reference>